<reference evidence="7" key="2">
    <citation type="submission" date="2020-09" db="EMBL/GenBank/DDBJ databases">
        <authorList>
            <person name="Sun Q."/>
            <person name="Ohkuma M."/>
        </authorList>
    </citation>
    <scope>NUCLEOTIDE SEQUENCE</scope>
    <source>
        <strain evidence="7">JCM 31311</strain>
    </source>
</reference>
<comment type="caution">
    <text evidence="7">The sequence shown here is derived from an EMBL/GenBank/DDBJ whole genome shotgun (WGS) entry which is preliminary data.</text>
</comment>
<dbReference type="InterPro" id="IPR007016">
    <property type="entry name" value="O-antigen_ligase-rel_domated"/>
</dbReference>
<feature type="transmembrane region" description="Helical" evidence="5">
    <location>
        <begin position="84"/>
        <end position="104"/>
    </location>
</feature>
<keyword evidence="3 5" id="KW-1133">Transmembrane helix</keyword>
<proteinExistence type="predicted"/>
<feature type="transmembrane region" description="Helical" evidence="5">
    <location>
        <begin position="265"/>
        <end position="284"/>
    </location>
</feature>
<feature type="transmembrane region" description="Helical" evidence="5">
    <location>
        <begin position="53"/>
        <end position="72"/>
    </location>
</feature>
<dbReference type="PANTHER" id="PTHR37422:SF13">
    <property type="entry name" value="LIPOPOLYSACCHARIDE BIOSYNTHESIS PROTEIN PA4999-RELATED"/>
    <property type="match status" value="1"/>
</dbReference>
<keyword evidence="2 5" id="KW-0812">Transmembrane</keyword>
<keyword evidence="4 5" id="KW-0472">Membrane</keyword>
<dbReference type="Pfam" id="PF04932">
    <property type="entry name" value="Wzy_C"/>
    <property type="match status" value="1"/>
</dbReference>
<evidence type="ECO:0000256" key="2">
    <source>
        <dbReference type="ARBA" id="ARBA00022692"/>
    </source>
</evidence>
<reference evidence="7" key="1">
    <citation type="journal article" date="2014" name="Int. J. Syst. Evol. Microbiol.">
        <title>Complete genome sequence of Corynebacterium casei LMG S-19264T (=DSM 44701T), isolated from a smear-ripened cheese.</title>
        <authorList>
            <consortium name="US DOE Joint Genome Institute (JGI-PGF)"/>
            <person name="Walter F."/>
            <person name="Albersmeier A."/>
            <person name="Kalinowski J."/>
            <person name="Ruckert C."/>
        </authorList>
    </citation>
    <scope>NUCLEOTIDE SEQUENCE</scope>
    <source>
        <strain evidence="7">JCM 31311</strain>
    </source>
</reference>
<evidence type="ECO:0000313" key="7">
    <source>
        <dbReference type="EMBL" id="GGR29158.1"/>
    </source>
</evidence>
<feature type="transmembrane region" description="Helical" evidence="5">
    <location>
        <begin position="291"/>
        <end position="310"/>
    </location>
</feature>
<feature type="domain" description="O-antigen ligase-related" evidence="6">
    <location>
        <begin position="118"/>
        <end position="273"/>
    </location>
</feature>
<feature type="transmembrane region" description="Helical" evidence="5">
    <location>
        <begin position="124"/>
        <end position="145"/>
    </location>
</feature>
<organism evidence="7 8">
    <name type="scientific">Deinococcus ruber</name>
    <dbReference type="NCBI Taxonomy" id="1848197"/>
    <lineage>
        <taxon>Bacteria</taxon>
        <taxon>Thermotogati</taxon>
        <taxon>Deinococcota</taxon>
        <taxon>Deinococci</taxon>
        <taxon>Deinococcales</taxon>
        <taxon>Deinococcaceae</taxon>
        <taxon>Deinococcus</taxon>
    </lineage>
</organism>
<evidence type="ECO:0000256" key="3">
    <source>
        <dbReference type="ARBA" id="ARBA00022989"/>
    </source>
</evidence>
<evidence type="ECO:0000256" key="4">
    <source>
        <dbReference type="ARBA" id="ARBA00023136"/>
    </source>
</evidence>
<comment type="subcellular location">
    <subcellularLocation>
        <location evidence="1">Membrane</location>
        <topology evidence="1">Multi-pass membrane protein</topology>
    </subcellularLocation>
</comment>
<feature type="transmembrane region" description="Helical" evidence="5">
    <location>
        <begin position="352"/>
        <end position="373"/>
    </location>
</feature>
<dbReference type="GO" id="GO:0016020">
    <property type="term" value="C:membrane"/>
    <property type="evidence" value="ECO:0007669"/>
    <property type="project" value="UniProtKB-SubCell"/>
</dbReference>
<evidence type="ECO:0000313" key="8">
    <source>
        <dbReference type="Proteomes" id="UP000603865"/>
    </source>
</evidence>
<dbReference type="PANTHER" id="PTHR37422">
    <property type="entry name" value="TEICHURONIC ACID BIOSYNTHESIS PROTEIN TUAE"/>
    <property type="match status" value="1"/>
</dbReference>
<gene>
    <name evidence="7" type="ORF">GCM10008957_45190</name>
</gene>
<name>A0A918CMI4_9DEIO</name>
<evidence type="ECO:0000256" key="5">
    <source>
        <dbReference type="SAM" id="Phobius"/>
    </source>
</evidence>
<evidence type="ECO:0000256" key="1">
    <source>
        <dbReference type="ARBA" id="ARBA00004141"/>
    </source>
</evidence>
<accession>A0A918CMI4</accession>
<protein>
    <recommendedName>
        <fullName evidence="6">O-antigen ligase-related domain-containing protein</fullName>
    </recommendedName>
</protein>
<dbReference type="Proteomes" id="UP000603865">
    <property type="component" value="Unassembled WGS sequence"/>
</dbReference>
<dbReference type="InterPro" id="IPR051533">
    <property type="entry name" value="WaaL-like"/>
</dbReference>
<dbReference type="EMBL" id="BMQL01000046">
    <property type="protein sequence ID" value="GGR29158.1"/>
    <property type="molecule type" value="Genomic_DNA"/>
</dbReference>
<dbReference type="AlphaFoldDB" id="A0A918CMI4"/>
<feature type="transmembrane region" description="Helical" evidence="5">
    <location>
        <begin position="152"/>
        <end position="171"/>
    </location>
</feature>
<evidence type="ECO:0000259" key="6">
    <source>
        <dbReference type="Pfam" id="PF04932"/>
    </source>
</evidence>
<sequence>MLFGFVGLQLLAALFSPAPALSLGLALLRSSYVVALLAVGYAMGRPAALRPALIGYALVALTAVVTTLLLTTGQPFSTRLVHPYYTSVSLGLAGAFGLLIAATWRGGPLWWRVTGGTLCLMMFLWSASRGPLIALIAGLAAALLVSAGRRWWAVLLGVLALGILVLTLQQAGPNSVIGRFKDSTLNGRGIYWADALAAARTHPWGGVGPYQLGPYLTTQYGPDSCQLWLPSRVYHLPACPPLLNRIRGAWLIAHNTAFHLLGETGIIGLSGWLALMGAAALAAWRSRDPLINALTWATAAIGLVDTPTFVPNFGHAELYWLASGIGIALSTQQQGVDDGESVGFTVMPPWQLAPAAPLIACLLLGYFTLPLWLESLQPSATNRPVLQALTLPTRLTAGENVTVFLKADVPQGQFMLYGLACLANGPCRNVVQTAIKASLSGWTRLTLKGLPPGHYRLRLQLSDTYHGTQLRVERPVAKLVRVIDVE</sequence>
<keyword evidence="8" id="KW-1185">Reference proteome</keyword>